<dbReference type="Proteomes" id="UP001358193">
    <property type="component" value="Segment"/>
</dbReference>
<dbReference type="EMBL" id="OR769223">
    <property type="protein sequence ID" value="WQJ53254.1"/>
    <property type="molecule type" value="Genomic_DNA"/>
</dbReference>
<protein>
    <submittedName>
        <fullName evidence="1">Uncharacterized protein</fullName>
    </submittedName>
</protein>
<reference evidence="1 2" key="1">
    <citation type="submission" date="2023-11" db="EMBL/GenBank/DDBJ databases">
        <authorList>
            <person name="Cook R."/>
            <person name="Crisci M."/>
            <person name="Pye H."/>
            <person name="Adriaenssens E."/>
            <person name="Santini J."/>
        </authorList>
    </citation>
    <scope>NUCLEOTIDE SEQUENCE [LARGE SCALE GENOMIC DNA]</scope>
    <source>
        <strain evidence="1">Lak_Megaphage_Sonny</strain>
    </source>
</reference>
<accession>A0ABZ0Z595</accession>
<evidence type="ECO:0000313" key="2">
    <source>
        <dbReference type="Proteomes" id="UP001358193"/>
    </source>
</evidence>
<evidence type="ECO:0000313" key="1">
    <source>
        <dbReference type="EMBL" id="WQJ53254.1"/>
    </source>
</evidence>
<name>A0ABZ0Z595_9CAUD</name>
<organism evidence="1 2">
    <name type="scientific">phage Lak_Megaphage_Sonny</name>
    <dbReference type="NCBI Taxonomy" id="3109229"/>
    <lineage>
        <taxon>Viruses</taxon>
        <taxon>Duplodnaviria</taxon>
        <taxon>Heunggongvirae</taxon>
        <taxon>Uroviricota</taxon>
        <taxon>Caudoviricetes</taxon>
        <taxon>Caudoviricetes code 15 clade</taxon>
    </lineage>
</organism>
<sequence length="387" mass="44959">MKKLLENLDGIDFSAIQKEVAKSLNVADILKSLVNTVNNSYFTDGNVYVTYEDDGLQVINKDNFMHEINIFSLFDVDSIYVLVDKSAEDLINANKEFAPHVEISQYGKQVKLSVSDDIEYVNELIDLIPSKFHKNVLAESIMRNIKKSLNESMLFEKQYINMDVELRKGGRNAVKMSAKDFEEEMIAAYKKYVLDFQLDEWYTRKVKPSSFVYNCCTKNSDFDKYGPLKMIQQDIWYGKYKFDNENCDKVGDIKMSKKGVPYVQCHAGGDWECPVCFFIYFDGTKFRGYVPLKGNAICKLNNSAFTGDNEEDSDEVKFLEKTFNVNSYCDLPVKTNNVDYNVDACLEDFESRIDVKGKYQKRDFTELNKKFDEYKKKKQDEKEREDN</sequence>
<proteinExistence type="predicted"/>
<keyword evidence="2" id="KW-1185">Reference proteome</keyword>